<dbReference type="EMBL" id="JANBUP010000246">
    <property type="protein sequence ID" value="KAJ2812322.1"/>
    <property type="molecule type" value="Genomic_DNA"/>
</dbReference>
<sequence length="1083" mass="121303">MDVSRRAGPAVGLPAIETGIPTQNVESILNRTTPSISIYQTSVNLLDKLACIEGFEIYLASLLEDSPRDTKNGAPYLNPIQLLWDTFRQGTSLCVIYNALQPLEPLSTTLDETQNILKQRKDRVYRFVKACKENHIVRDEDLFTISELFKDDTNSFVRVLKTIEIVVDTIQSRGLLDVTRLVEKPSARFAEAQLGPPQDHRERVVKEFIETERRYVHDLELLQGYMDELQKRNIIPNESVRYIFANLNSMVDFQRRFLIGVEANVSQPPEDQHFGAVFINMKEGFMVYEPYCANYTRASKLCIAEEESLKALSHIIEPHYELPSMLIKPVQRICKYPMIMEELTKFYDKTSPIYTELREGITAINSIVEQVNEAERKEGNLAVVGDLEDRVEDWKGYSISTFGELFLHDSFVMSTTDVKRELLIYLFENILICCKEVNEKERRRNQKHKSNALQLKGRIFLFSIHSVVDTSRDGQLSLTIYWRDVVMENFSLACRTEDQLKLWKSTMERLITRTRERSAAAEQPEGSPTTLVPQRVGSNQQYGTDYDSEDVGIQRRGRYSEGSSLTLAMQHDKSTNSLSYRKTYDGSASRGRNAANKLAGDYQSELVDGIERSATISTFHRRQGTNGSGSSFGDSVEPVHRNQSPMQGGPYYGKHEVPPVPVPPFHRSTGDTIGRIHSQKGPGPITITSPIPTAFSSSISPVTPGIMGGPGGLSAMSNITTPVPLLPSSHGAGLPGGLQAKPVKVKVHFQDDIFVIVVKHDVHLKDLVERVERKIKICAGPRVGINSGHEQDLASAPPLGIRMKYQDEDGDLISIGFDEDVQLAFESANASRKDETLKMFRNNYDNDASTWSPQGRIFQVEYASEAVKQGSAVVGLKSKEHVVLVAVKRSPNELASYQKKIVRIDDHMGIAMAGLTSDARVLSNYLRSEAMRSKMIYGRALPVGRAVNAIGDKAQTNTQEYGRRPYGVGLLVIGQDDTGPHLYEFSPSGIVSEYYAYSIGARSQSARTNLERNFEKFEDMSLTELVVHGLRALRDTLQQGKQLDTLNTSIGFVGKDTKMTILDGENTQSYLDLLDEGEAMETE</sequence>
<protein>
    <submittedName>
        <fullName evidence="1">Guanine nucleotide exchange factor for Cdc42p</fullName>
    </submittedName>
</protein>
<gene>
    <name evidence="1" type="primary">CDC24_2</name>
    <name evidence="1" type="ORF">H4S07_001475</name>
</gene>
<evidence type="ECO:0000313" key="2">
    <source>
        <dbReference type="Proteomes" id="UP001140096"/>
    </source>
</evidence>
<evidence type="ECO:0000313" key="1">
    <source>
        <dbReference type="EMBL" id="KAJ2812322.1"/>
    </source>
</evidence>
<proteinExistence type="predicted"/>
<name>A0ACC1LPB0_9FUNG</name>
<accession>A0ACC1LPB0</accession>
<organism evidence="1 2">
    <name type="scientific">Coemansia furcata</name>
    <dbReference type="NCBI Taxonomy" id="417177"/>
    <lineage>
        <taxon>Eukaryota</taxon>
        <taxon>Fungi</taxon>
        <taxon>Fungi incertae sedis</taxon>
        <taxon>Zoopagomycota</taxon>
        <taxon>Kickxellomycotina</taxon>
        <taxon>Kickxellomycetes</taxon>
        <taxon>Kickxellales</taxon>
        <taxon>Kickxellaceae</taxon>
        <taxon>Coemansia</taxon>
    </lineage>
</organism>
<comment type="caution">
    <text evidence="1">The sequence shown here is derived from an EMBL/GenBank/DDBJ whole genome shotgun (WGS) entry which is preliminary data.</text>
</comment>
<dbReference type="Proteomes" id="UP001140096">
    <property type="component" value="Unassembled WGS sequence"/>
</dbReference>
<reference evidence="1" key="1">
    <citation type="submission" date="2022-07" db="EMBL/GenBank/DDBJ databases">
        <title>Phylogenomic reconstructions and comparative analyses of Kickxellomycotina fungi.</title>
        <authorList>
            <person name="Reynolds N.K."/>
            <person name="Stajich J.E."/>
            <person name="Barry K."/>
            <person name="Grigoriev I.V."/>
            <person name="Crous P."/>
            <person name="Smith M.E."/>
        </authorList>
    </citation>
    <scope>NUCLEOTIDE SEQUENCE</scope>
    <source>
        <strain evidence="1">CBS 102833</strain>
    </source>
</reference>
<keyword evidence="2" id="KW-1185">Reference proteome</keyword>